<dbReference type="STRING" id="3694.B9HML3"/>
<dbReference type="AlphaFoldDB" id="B9HML3"/>
<proteinExistence type="predicted"/>
<feature type="region of interest" description="Disordered" evidence="1">
    <location>
        <begin position="97"/>
        <end position="120"/>
    </location>
</feature>
<dbReference type="EMBL" id="CM009297">
    <property type="protein sequence ID" value="PNT23003.1"/>
    <property type="molecule type" value="Genomic_DNA"/>
</dbReference>
<evidence type="ECO:0000313" key="2">
    <source>
        <dbReference type="EMBL" id="PNT23003.1"/>
    </source>
</evidence>
<name>B9HML3_POPTR</name>
<evidence type="ECO:0000256" key="1">
    <source>
        <dbReference type="SAM" id="MobiDB-lite"/>
    </source>
</evidence>
<protein>
    <submittedName>
        <fullName evidence="2">Uncharacterized protein</fullName>
    </submittedName>
</protein>
<dbReference type="InParanoid" id="B9HML3"/>
<reference evidence="2 3" key="1">
    <citation type="journal article" date="2006" name="Science">
        <title>The genome of black cottonwood, Populus trichocarpa (Torr. &amp; Gray).</title>
        <authorList>
            <person name="Tuskan G.A."/>
            <person name="Difazio S."/>
            <person name="Jansson S."/>
            <person name="Bohlmann J."/>
            <person name="Grigoriev I."/>
            <person name="Hellsten U."/>
            <person name="Putnam N."/>
            <person name="Ralph S."/>
            <person name="Rombauts S."/>
            <person name="Salamov A."/>
            <person name="Schein J."/>
            <person name="Sterck L."/>
            <person name="Aerts A."/>
            <person name="Bhalerao R.R."/>
            <person name="Bhalerao R.P."/>
            <person name="Blaudez D."/>
            <person name="Boerjan W."/>
            <person name="Brun A."/>
            <person name="Brunner A."/>
            <person name="Busov V."/>
            <person name="Campbell M."/>
            <person name="Carlson J."/>
            <person name="Chalot M."/>
            <person name="Chapman J."/>
            <person name="Chen G.L."/>
            <person name="Cooper D."/>
            <person name="Coutinho P.M."/>
            <person name="Couturier J."/>
            <person name="Covert S."/>
            <person name="Cronk Q."/>
            <person name="Cunningham R."/>
            <person name="Davis J."/>
            <person name="Degroeve S."/>
            <person name="Dejardin A."/>
            <person name="Depamphilis C."/>
            <person name="Detter J."/>
            <person name="Dirks B."/>
            <person name="Dubchak I."/>
            <person name="Duplessis S."/>
            <person name="Ehlting J."/>
            <person name="Ellis B."/>
            <person name="Gendler K."/>
            <person name="Goodstein D."/>
            <person name="Gribskov M."/>
            <person name="Grimwood J."/>
            <person name="Groover A."/>
            <person name="Gunter L."/>
            <person name="Hamberger B."/>
            <person name="Heinze B."/>
            <person name="Helariutta Y."/>
            <person name="Henrissat B."/>
            <person name="Holligan D."/>
            <person name="Holt R."/>
            <person name="Huang W."/>
            <person name="Islam-Faridi N."/>
            <person name="Jones S."/>
            <person name="Jones-Rhoades M."/>
            <person name="Jorgensen R."/>
            <person name="Joshi C."/>
            <person name="Kangasjarvi J."/>
            <person name="Karlsson J."/>
            <person name="Kelleher C."/>
            <person name="Kirkpatrick R."/>
            <person name="Kirst M."/>
            <person name="Kohler A."/>
            <person name="Kalluri U."/>
            <person name="Larimer F."/>
            <person name="Leebens-Mack J."/>
            <person name="Leple J.C."/>
            <person name="Locascio P."/>
            <person name="Lou Y."/>
            <person name="Lucas S."/>
            <person name="Martin F."/>
            <person name="Montanini B."/>
            <person name="Napoli C."/>
            <person name="Nelson D.R."/>
            <person name="Nelson C."/>
            <person name="Nieminen K."/>
            <person name="Nilsson O."/>
            <person name="Pereda V."/>
            <person name="Peter G."/>
            <person name="Philippe R."/>
            <person name="Pilate G."/>
            <person name="Poliakov A."/>
            <person name="Razumovskaya J."/>
            <person name="Richardson P."/>
            <person name="Rinaldi C."/>
            <person name="Ritland K."/>
            <person name="Rouze P."/>
            <person name="Ryaboy D."/>
            <person name="Schmutz J."/>
            <person name="Schrader J."/>
            <person name="Segerman B."/>
            <person name="Shin H."/>
            <person name="Siddiqui A."/>
            <person name="Sterky F."/>
            <person name="Terry A."/>
            <person name="Tsai C.J."/>
            <person name="Uberbacher E."/>
            <person name="Unneberg P."/>
            <person name="Vahala J."/>
            <person name="Wall K."/>
            <person name="Wessler S."/>
            <person name="Yang G."/>
            <person name="Yin T."/>
            <person name="Douglas C."/>
            <person name="Marra M."/>
            <person name="Sandberg G."/>
            <person name="Van de Peer Y."/>
            <person name="Rokhsar D."/>
        </authorList>
    </citation>
    <scope>NUCLEOTIDE SEQUENCE [LARGE SCALE GENOMIC DNA]</scope>
    <source>
        <strain evidence="3">cv. Nisqually</strain>
    </source>
</reference>
<sequence>MDRGTVWATNSGEVEKYGTRLREASPDRISQDVDNHWPFISLLVKPENTARAVSAGNLVKISEAIQTTYLKLVLVNQNRFSVLEALVRPRISRFIAGTPAGNSSNTDGHHVRAPVGNSSYTAGQHLMTRSQISRSVYSQS</sequence>
<dbReference type="HOGENOM" id="CLU_1838556_0_0_1"/>
<gene>
    <name evidence="2" type="ORF">POPTR_008G059300</name>
</gene>
<evidence type="ECO:0000313" key="3">
    <source>
        <dbReference type="Proteomes" id="UP000006729"/>
    </source>
</evidence>
<accession>B9HML3</accession>
<organism evidence="2 3">
    <name type="scientific">Populus trichocarpa</name>
    <name type="common">Western balsam poplar</name>
    <name type="synonym">Populus balsamifera subsp. trichocarpa</name>
    <dbReference type="NCBI Taxonomy" id="3694"/>
    <lineage>
        <taxon>Eukaryota</taxon>
        <taxon>Viridiplantae</taxon>
        <taxon>Streptophyta</taxon>
        <taxon>Embryophyta</taxon>
        <taxon>Tracheophyta</taxon>
        <taxon>Spermatophyta</taxon>
        <taxon>Magnoliopsida</taxon>
        <taxon>eudicotyledons</taxon>
        <taxon>Gunneridae</taxon>
        <taxon>Pentapetalae</taxon>
        <taxon>rosids</taxon>
        <taxon>fabids</taxon>
        <taxon>Malpighiales</taxon>
        <taxon>Salicaceae</taxon>
        <taxon>Saliceae</taxon>
        <taxon>Populus</taxon>
    </lineage>
</organism>
<dbReference type="Proteomes" id="UP000006729">
    <property type="component" value="Chromosome 8"/>
</dbReference>
<keyword evidence="3" id="KW-1185">Reference proteome</keyword>